<dbReference type="Pfam" id="PF02141">
    <property type="entry name" value="DENN"/>
    <property type="match status" value="1"/>
</dbReference>
<dbReference type="GO" id="GO:0030136">
    <property type="term" value="C:clathrin-coated vesicle"/>
    <property type="evidence" value="ECO:0007669"/>
    <property type="project" value="UniProtKB-SubCell"/>
</dbReference>
<gene>
    <name evidence="5" type="ORF">CLUMA_CG019544</name>
</gene>
<dbReference type="Pfam" id="PF03455">
    <property type="entry name" value="dDENN"/>
    <property type="match status" value="1"/>
</dbReference>
<dbReference type="InterPro" id="IPR001194">
    <property type="entry name" value="cDENN_dom"/>
</dbReference>
<dbReference type="PANTHER" id="PTHR13196">
    <property type="entry name" value="DENN DOMAIN-CONTAINING"/>
    <property type="match status" value="1"/>
</dbReference>
<proteinExistence type="predicted"/>
<feature type="compositionally biased region" description="Low complexity" evidence="3">
    <location>
        <begin position="463"/>
        <end position="494"/>
    </location>
</feature>
<dbReference type="InterPro" id="IPR043153">
    <property type="entry name" value="DENN_C"/>
</dbReference>
<evidence type="ECO:0000256" key="3">
    <source>
        <dbReference type="SAM" id="MobiDB-lite"/>
    </source>
</evidence>
<dbReference type="EMBL" id="CVRI01000067">
    <property type="protein sequence ID" value="CRL06710.1"/>
    <property type="molecule type" value="Genomic_DNA"/>
</dbReference>
<dbReference type="OrthoDB" id="206724at2759"/>
<feature type="domain" description="UDENN" evidence="4">
    <location>
        <begin position="11"/>
        <end position="379"/>
    </location>
</feature>
<comment type="subcellular location">
    <subcellularLocation>
        <location evidence="1">Cytoplasmic vesicle</location>
        <location evidence="1">Clathrin-coated vesicle</location>
    </subcellularLocation>
</comment>
<dbReference type="GO" id="GO:0005085">
    <property type="term" value="F:guanyl-nucleotide exchange factor activity"/>
    <property type="evidence" value="ECO:0007669"/>
    <property type="project" value="InterPro"/>
</dbReference>
<dbReference type="Gene3D" id="3.30.450.200">
    <property type="match status" value="1"/>
</dbReference>
<evidence type="ECO:0000313" key="6">
    <source>
        <dbReference type="Proteomes" id="UP000183832"/>
    </source>
</evidence>
<reference evidence="5 6" key="1">
    <citation type="submission" date="2015-04" db="EMBL/GenBank/DDBJ databases">
        <authorList>
            <person name="Syromyatnikov M.Y."/>
            <person name="Popov V.N."/>
        </authorList>
    </citation>
    <scope>NUCLEOTIDE SEQUENCE [LARGE SCALE GENOMIC DNA]</scope>
</reference>
<dbReference type="STRING" id="568069.A0A1J1J5G3"/>
<feature type="region of interest" description="Disordered" evidence="3">
    <location>
        <begin position="456"/>
        <end position="495"/>
    </location>
</feature>
<evidence type="ECO:0000259" key="4">
    <source>
        <dbReference type="PROSITE" id="PS50211"/>
    </source>
</evidence>
<dbReference type="Gene3D" id="6.10.140.1000">
    <property type="match status" value="1"/>
</dbReference>
<evidence type="ECO:0000313" key="5">
    <source>
        <dbReference type="EMBL" id="CRL06710.1"/>
    </source>
</evidence>
<dbReference type="InterPro" id="IPR040032">
    <property type="entry name" value="DENND1A/B/C"/>
</dbReference>
<dbReference type="PANTHER" id="PTHR13196:SF14">
    <property type="entry name" value="UDENN DOMAIN-CONTAINING PROTEIN"/>
    <property type="match status" value="1"/>
</dbReference>
<keyword evidence="2" id="KW-0968">Cytoplasmic vesicle</keyword>
<dbReference type="SMART" id="SM00801">
    <property type="entry name" value="dDENN"/>
    <property type="match status" value="1"/>
</dbReference>
<name>A0A1J1J5G3_9DIPT</name>
<dbReference type="SMART" id="SM00800">
    <property type="entry name" value="uDENN"/>
    <property type="match status" value="1"/>
</dbReference>
<dbReference type="FunFam" id="3.40.50.11500:FF:000004">
    <property type="entry name" value="DENN domain-containing protein 2C isoform X1"/>
    <property type="match status" value="1"/>
</dbReference>
<accession>A0A1J1J5G3</accession>
<dbReference type="InterPro" id="IPR037516">
    <property type="entry name" value="Tripartite_DENN"/>
</dbReference>
<dbReference type="PROSITE" id="PS50211">
    <property type="entry name" value="DENN"/>
    <property type="match status" value="1"/>
</dbReference>
<dbReference type="GO" id="GO:1901981">
    <property type="term" value="F:phosphatidylinositol phosphate binding"/>
    <property type="evidence" value="ECO:0007669"/>
    <property type="project" value="TreeGrafter"/>
</dbReference>
<sequence>MNRVNNKASRLIELYCEIELKSIENEPIITKINPIDYPDGDVLKIIPNFCYPYKSKVEKKNSPLSYSFVLTNESFQFGFVRKEIGSLKSVVILSYWPWHDVFLKFLNILADIRKKVSEKEFDTFLSSVFRKTIPDEHNLINLTFSNSSGNVFQDLIFRRPLSRQLPSIPENHNLNLFFNYIEPKTMIEIFAALLAERRIIFVSNNLDKLSSCLQASCSLLFPMIWQHIYIPILPMKLKDYLSAPMPFCIGCPEAVFDTVRREEIGDVVIIDCDRNCIESPHNDIAEMPQDIVAYLKKQLTNPSADLRGNRIPKIFLSSLVQIIGGYRDAIKYTENKLKFDNDVFIDSQSPSNKSFVQKIVQLQIFQQFVEERLKLIQNGSEMSDEFEMEVELHAERMGKKFNQYKEVFRNFRSRANPAMKNAVKSVRATCKELKLKIKDSSQKPEKFDYLGSISVPRKEKSSSDPFPSFQQFYPSGSNNLIESPSTSSSQSSTSDMNILQELEALPIFKATSSAANDSEHSTTSQEIIKDECNLIDLSDSIDSMQFDPLEIDERKNNINNNLASTKHRNDPFGSSELLRDVVDELNRSSTTVASKRSNWTKFE</sequence>
<evidence type="ECO:0000256" key="2">
    <source>
        <dbReference type="ARBA" id="ARBA00023329"/>
    </source>
</evidence>
<organism evidence="5 6">
    <name type="scientific">Clunio marinus</name>
    <dbReference type="NCBI Taxonomy" id="568069"/>
    <lineage>
        <taxon>Eukaryota</taxon>
        <taxon>Metazoa</taxon>
        <taxon>Ecdysozoa</taxon>
        <taxon>Arthropoda</taxon>
        <taxon>Hexapoda</taxon>
        <taxon>Insecta</taxon>
        <taxon>Pterygota</taxon>
        <taxon>Neoptera</taxon>
        <taxon>Endopterygota</taxon>
        <taxon>Diptera</taxon>
        <taxon>Nematocera</taxon>
        <taxon>Chironomoidea</taxon>
        <taxon>Chironomidae</taxon>
        <taxon>Clunio</taxon>
    </lineage>
</organism>
<keyword evidence="6" id="KW-1185">Reference proteome</keyword>
<dbReference type="InterPro" id="IPR005113">
    <property type="entry name" value="uDENN_dom"/>
</dbReference>
<dbReference type="GO" id="GO:0005829">
    <property type="term" value="C:cytosol"/>
    <property type="evidence" value="ECO:0007669"/>
    <property type="project" value="TreeGrafter"/>
</dbReference>
<dbReference type="AlphaFoldDB" id="A0A1J1J5G3"/>
<dbReference type="GO" id="GO:0032456">
    <property type="term" value="P:endocytic recycling"/>
    <property type="evidence" value="ECO:0007669"/>
    <property type="project" value="TreeGrafter"/>
</dbReference>
<dbReference type="Proteomes" id="UP000183832">
    <property type="component" value="Unassembled WGS sequence"/>
</dbReference>
<evidence type="ECO:0000256" key="1">
    <source>
        <dbReference type="ARBA" id="ARBA00004132"/>
    </source>
</evidence>
<dbReference type="InterPro" id="IPR005112">
    <property type="entry name" value="dDENN_dom"/>
</dbReference>
<protein>
    <submittedName>
        <fullName evidence="5">CLUMA_CG019544, isoform A</fullName>
    </submittedName>
</protein>
<dbReference type="Gene3D" id="3.40.50.11500">
    <property type="match status" value="1"/>
</dbReference>
<dbReference type="GO" id="GO:0006897">
    <property type="term" value="P:endocytosis"/>
    <property type="evidence" value="ECO:0007669"/>
    <property type="project" value="TreeGrafter"/>
</dbReference>
<dbReference type="SMART" id="SM00799">
    <property type="entry name" value="DENN"/>
    <property type="match status" value="1"/>
</dbReference>